<protein>
    <submittedName>
        <fullName evidence="1">Uncharacterized protein</fullName>
    </submittedName>
</protein>
<sequence>MEDQMIRFITVEERFANAEIRQRSPHDTGYKRTQGKLTEISAIILYVRQKGILRRGCDIFPDEIRGYPVDAVEA</sequence>
<dbReference type="AlphaFoldDB" id="U9T523"/>
<dbReference type="HOGENOM" id="CLU_2689081_0_0_1"/>
<name>U9T523_RHIID</name>
<dbReference type="EMBL" id="KI295170">
    <property type="protein sequence ID" value="ESA03245.1"/>
    <property type="molecule type" value="Genomic_DNA"/>
</dbReference>
<reference evidence="1" key="1">
    <citation type="submission" date="2013-07" db="EMBL/GenBank/DDBJ databases">
        <title>The genome of an arbuscular mycorrhizal fungus provides insights into the evolution of the oldest plant symbiosis.</title>
        <authorList>
            <consortium name="DOE Joint Genome Institute"/>
            <person name="Tisserant E."/>
            <person name="Malbreil M."/>
            <person name="Kuo A."/>
            <person name="Kohler A."/>
            <person name="Symeonidi A."/>
            <person name="Balestrini R."/>
            <person name="Charron P."/>
            <person name="Duensing N."/>
            <person name="Frei-dit-Frey N."/>
            <person name="Gianinazzi-Pearson V."/>
            <person name="Gilbert B."/>
            <person name="Handa Y."/>
            <person name="Hijri M."/>
            <person name="Kaul R."/>
            <person name="Kawaguchi M."/>
            <person name="Krajinski F."/>
            <person name="Lammers P."/>
            <person name="Lapierre D."/>
            <person name="Masclaux F.G."/>
            <person name="Murat C."/>
            <person name="Morin E."/>
            <person name="Ndikumana S."/>
            <person name="Pagni M."/>
            <person name="Petitpierre D."/>
            <person name="Requena N."/>
            <person name="Rosikiewicz P."/>
            <person name="Riley R."/>
            <person name="Saito K."/>
            <person name="San Clemente H."/>
            <person name="Shapiro H."/>
            <person name="van Tuinen D."/>
            <person name="Becard G."/>
            <person name="Bonfante P."/>
            <person name="Paszkowski U."/>
            <person name="Shachar-Hill Y."/>
            <person name="Young J.P."/>
            <person name="Sanders I.R."/>
            <person name="Henrissat B."/>
            <person name="Rensing S.A."/>
            <person name="Grigoriev I.V."/>
            <person name="Corradi N."/>
            <person name="Roux C."/>
            <person name="Martin F."/>
        </authorList>
    </citation>
    <scope>NUCLEOTIDE SEQUENCE</scope>
    <source>
        <strain evidence="1">DAOM 197198</strain>
    </source>
</reference>
<organism evidence="1">
    <name type="scientific">Rhizophagus irregularis (strain DAOM 181602 / DAOM 197198 / MUCL 43194)</name>
    <name type="common">Arbuscular mycorrhizal fungus</name>
    <name type="synonym">Glomus intraradices</name>
    <dbReference type="NCBI Taxonomy" id="747089"/>
    <lineage>
        <taxon>Eukaryota</taxon>
        <taxon>Fungi</taxon>
        <taxon>Fungi incertae sedis</taxon>
        <taxon>Mucoromycota</taxon>
        <taxon>Glomeromycotina</taxon>
        <taxon>Glomeromycetes</taxon>
        <taxon>Glomerales</taxon>
        <taxon>Glomeraceae</taxon>
        <taxon>Rhizophagus</taxon>
    </lineage>
</organism>
<evidence type="ECO:0000313" key="1">
    <source>
        <dbReference type="EMBL" id="ESA03245.1"/>
    </source>
</evidence>
<accession>U9T523</accession>
<gene>
    <name evidence="1" type="ORF">GLOINDRAFT_336847</name>
</gene>
<proteinExistence type="predicted"/>